<proteinExistence type="predicted"/>
<feature type="region of interest" description="Disordered" evidence="1">
    <location>
        <begin position="78"/>
        <end position="102"/>
    </location>
</feature>
<evidence type="ECO:0000256" key="1">
    <source>
        <dbReference type="SAM" id="MobiDB-lite"/>
    </source>
</evidence>
<gene>
    <name evidence="2" type="ORF">ACH5RR_036378</name>
</gene>
<dbReference type="EMBL" id="JBJUIK010000015">
    <property type="protein sequence ID" value="KAL3501929.1"/>
    <property type="molecule type" value="Genomic_DNA"/>
</dbReference>
<name>A0ABD2Y320_9GENT</name>
<accession>A0ABD2Y320</accession>
<dbReference type="Proteomes" id="UP001630127">
    <property type="component" value="Unassembled WGS sequence"/>
</dbReference>
<keyword evidence="3" id="KW-1185">Reference proteome</keyword>
<comment type="caution">
    <text evidence="2">The sequence shown here is derived from an EMBL/GenBank/DDBJ whole genome shotgun (WGS) entry which is preliminary data.</text>
</comment>
<reference evidence="2 3" key="1">
    <citation type="submission" date="2024-11" db="EMBL/GenBank/DDBJ databases">
        <title>A near-complete genome assembly of Cinchona calisaya.</title>
        <authorList>
            <person name="Lian D.C."/>
            <person name="Zhao X.W."/>
            <person name="Wei L."/>
        </authorList>
    </citation>
    <scope>NUCLEOTIDE SEQUENCE [LARGE SCALE GENOMIC DNA]</scope>
    <source>
        <tissue evidence="2">Nenye</tissue>
    </source>
</reference>
<dbReference type="AlphaFoldDB" id="A0ABD2Y320"/>
<evidence type="ECO:0000313" key="3">
    <source>
        <dbReference type="Proteomes" id="UP001630127"/>
    </source>
</evidence>
<sequence length="148" mass="16551">MSETKITDTSIHDSDPLVLHRFDHPGVMFVSKPLEGYNYGGTPKRLLKCSHCDREGYLITHSFYLHGFLVGHKLHGKNVKPKGKRPTAHNTQTNDVEPPKAPTTAAATFTTKEYNRLMALLRKGNGNEQYFANITGTLAPTCNFTQHI</sequence>
<evidence type="ECO:0000313" key="2">
    <source>
        <dbReference type="EMBL" id="KAL3501929.1"/>
    </source>
</evidence>
<protein>
    <submittedName>
        <fullName evidence="2">Uncharacterized protein</fullName>
    </submittedName>
</protein>
<organism evidence="2 3">
    <name type="scientific">Cinchona calisaya</name>
    <dbReference type="NCBI Taxonomy" id="153742"/>
    <lineage>
        <taxon>Eukaryota</taxon>
        <taxon>Viridiplantae</taxon>
        <taxon>Streptophyta</taxon>
        <taxon>Embryophyta</taxon>
        <taxon>Tracheophyta</taxon>
        <taxon>Spermatophyta</taxon>
        <taxon>Magnoliopsida</taxon>
        <taxon>eudicotyledons</taxon>
        <taxon>Gunneridae</taxon>
        <taxon>Pentapetalae</taxon>
        <taxon>asterids</taxon>
        <taxon>lamiids</taxon>
        <taxon>Gentianales</taxon>
        <taxon>Rubiaceae</taxon>
        <taxon>Cinchonoideae</taxon>
        <taxon>Cinchoneae</taxon>
        <taxon>Cinchona</taxon>
    </lineage>
</organism>
<feature type="compositionally biased region" description="Basic residues" evidence="1">
    <location>
        <begin position="78"/>
        <end position="87"/>
    </location>
</feature>